<evidence type="ECO:0000256" key="2">
    <source>
        <dbReference type="SAM" id="SignalP"/>
    </source>
</evidence>
<feature type="region of interest" description="Disordered" evidence="1">
    <location>
        <begin position="178"/>
        <end position="210"/>
    </location>
</feature>
<organism evidence="3 4">
    <name type="scientific">Corynebacterium renale</name>
    <dbReference type="NCBI Taxonomy" id="1724"/>
    <lineage>
        <taxon>Bacteria</taxon>
        <taxon>Bacillati</taxon>
        <taxon>Actinomycetota</taxon>
        <taxon>Actinomycetes</taxon>
        <taxon>Mycobacteriales</taxon>
        <taxon>Corynebacteriaceae</taxon>
        <taxon>Corynebacterium</taxon>
    </lineage>
</organism>
<name>A0A2A9DRR4_9CORY</name>
<dbReference type="Proteomes" id="UP000221653">
    <property type="component" value="Unassembled WGS sequence"/>
</dbReference>
<dbReference type="PROSITE" id="PS51257">
    <property type="entry name" value="PROKAR_LIPOPROTEIN"/>
    <property type="match status" value="1"/>
</dbReference>
<dbReference type="PANTHER" id="PTHR36302:SF1">
    <property type="entry name" value="COPPER CHAPERONE PCU(A)C"/>
    <property type="match status" value="1"/>
</dbReference>
<feature type="compositionally biased region" description="Basic and acidic residues" evidence="1">
    <location>
        <begin position="184"/>
        <end position="210"/>
    </location>
</feature>
<evidence type="ECO:0000313" key="4">
    <source>
        <dbReference type="Proteomes" id="UP000221653"/>
    </source>
</evidence>
<sequence length="210" mass="21783">MSIRFLAPCAVVLAAGLTLSACASGDDTTATTTASTTSETTATATETTKADAAAEDSVTLEEGVVRASVEGNDMTSIFGTLHNNTDKDVTIIGFTSESLGQARYEIHEVVDGMMRQKEGGITIPAGGSHELKPGGDHFMVMEMKSQAHAGDTIDIDLLLDGGTMAHVSGVPVRDLLPGDEDYGDMAHNHGEHGGHGEGHEGMDHGEHAGH</sequence>
<dbReference type="Pfam" id="PF04314">
    <property type="entry name" value="PCuAC"/>
    <property type="match status" value="1"/>
</dbReference>
<feature type="region of interest" description="Disordered" evidence="1">
    <location>
        <begin position="25"/>
        <end position="56"/>
    </location>
</feature>
<dbReference type="AlphaFoldDB" id="A0A2A9DRR4"/>
<feature type="chain" id="PRO_5013151503" description="Copper(I)-binding protein" evidence="2">
    <location>
        <begin position="24"/>
        <end position="210"/>
    </location>
</feature>
<dbReference type="InterPro" id="IPR007410">
    <property type="entry name" value="LpqE-like"/>
</dbReference>
<dbReference type="InterPro" id="IPR036182">
    <property type="entry name" value="PCuAC_sf"/>
</dbReference>
<keyword evidence="4" id="KW-1185">Reference proteome</keyword>
<dbReference type="PANTHER" id="PTHR36302">
    <property type="entry name" value="BLR7088 PROTEIN"/>
    <property type="match status" value="1"/>
</dbReference>
<evidence type="ECO:0000256" key="1">
    <source>
        <dbReference type="SAM" id="MobiDB-lite"/>
    </source>
</evidence>
<keyword evidence="2" id="KW-0732">Signal</keyword>
<dbReference type="InterPro" id="IPR058248">
    <property type="entry name" value="Lxx211020-like"/>
</dbReference>
<dbReference type="OrthoDB" id="9796962at2"/>
<dbReference type="Gene3D" id="2.60.40.1890">
    <property type="entry name" value="PCu(A)C copper chaperone"/>
    <property type="match status" value="1"/>
</dbReference>
<dbReference type="EMBL" id="PDJF01000001">
    <property type="protein sequence ID" value="PFG28599.1"/>
    <property type="molecule type" value="Genomic_DNA"/>
</dbReference>
<feature type="compositionally biased region" description="Low complexity" evidence="1">
    <location>
        <begin position="27"/>
        <end position="56"/>
    </location>
</feature>
<protein>
    <recommendedName>
        <fullName evidence="5">Copper(I)-binding protein</fullName>
    </recommendedName>
</protein>
<dbReference type="STRING" id="1724.GCA_001044175_00968"/>
<dbReference type="SUPFAM" id="SSF110087">
    <property type="entry name" value="DR1885-like metal-binding protein"/>
    <property type="match status" value="1"/>
</dbReference>
<proteinExistence type="predicted"/>
<comment type="caution">
    <text evidence="3">The sequence shown here is derived from an EMBL/GenBank/DDBJ whole genome shotgun (WGS) entry which is preliminary data.</text>
</comment>
<reference evidence="3 4" key="1">
    <citation type="submission" date="2017-10" db="EMBL/GenBank/DDBJ databases">
        <title>Sequencing the genomes of 1000 actinobacteria strains.</title>
        <authorList>
            <person name="Klenk H.-P."/>
        </authorList>
    </citation>
    <scope>NUCLEOTIDE SEQUENCE [LARGE SCALE GENOMIC DNA]</scope>
    <source>
        <strain evidence="3 4">DSM 20688</strain>
    </source>
</reference>
<accession>A0A2A9DRR4</accession>
<evidence type="ECO:0008006" key="5">
    <source>
        <dbReference type="Google" id="ProtNLM"/>
    </source>
</evidence>
<feature type="signal peptide" evidence="2">
    <location>
        <begin position="1"/>
        <end position="23"/>
    </location>
</feature>
<gene>
    <name evidence="3" type="ORF">ATK06_1718</name>
</gene>
<evidence type="ECO:0000313" key="3">
    <source>
        <dbReference type="EMBL" id="PFG28599.1"/>
    </source>
</evidence>
<dbReference type="RefSeq" id="WP_098389178.1">
    <property type="nucleotide sequence ID" value="NZ_LS483404.1"/>
</dbReference>